<keyword evidence="2" id="KW-0472">Membrane</keyword>
<dbReference type="OrthoDB" id="2087712at2"/>
<feature type="transmembrane region" description="Helical" evidence="2">
    <location>
        <begin position="35"/>
        <end position="56"/>
    </location>
</feature>
<evidence type="ECO:0000313" key="4">
    <source>
        <dbReference type="Proteomes" id="UP000322025"/>
    </source>
</evidence>
<feature type="region of interest" description="Disordered" evidence="1">
    <location>
        <begin position="103"/>
        <end position="233"/>
    </location>
</feature>
<accession>A0A5M9I4H0</accession>
<dbReference type="EMBL" id="VMSO01000002">
    <property type="protein sequence ID" value="KAA8502465.1"/>
    <property type="molecule type" value="Genomic_DNA"/>
</dbReference>
<dbReference type="Proteomes" id="UP000322025">
    <property type="component" value="Unassembled WGS sequence"/>
</dbReference>
<evidence type="ECO:0000256" key="1">
    <source>
        <dbReference type="SAM" id="MobiDB-lite"/>
    </source>
</evidence>
<dbReference type="RefSeq" id="WP_150310163.1">
    <property type="nucleotide sequence ID" value="NZ_VMSO01000002.1"/>
</dbReference>
<protein>
    <submittedName>
        <fullName evidence="3">Uncharacterized protein</fullName>
    </submittedName>
</protein>
<sequence length="233" mass="26338">MNKKAGYAFRIVLGGYLAYLGIRLLLQMVKEKPSNMILMCVVGAIFLIIGGGYAIYCMKKVWDIIKEEKGWGVSEEQSENKTKASTDSAKIRQVNMQATQIKETISGSETAKKTEEQQSFKVEEQRRAEPDEQEQDKQEPDKQEPGGVEQIIDEQLTKADVKQKEQAGAEVAVDKEEQGNEQPEKEEKNTNEDKSVVFAGDDRVIRIEKESGDDNGQNNQEPAEEIENDYEER</sequence>
<proteinExistence type="predicted"/>
<feature type="compositionally biased region" description="Acidic residues" evidence="1">
    <location>
        <begin position="222"/>
        <end position="233"/>
    </location>
</feature>
<keyword evidence="2" id="KW-1133">Transmembrane helix</keyword>
<comment type="caution">
    <text evidence="3">The sequence shown here is derived from an EMBL/GenBank/DDBJ whole genome shotgun (WGS) entry which is preliminary data.</text>
</comment>
<dbReference type="AlphaFoldDB" id="A0A5M9I4H0"/>
<keyword evidence="4" id="KW-1185">Reference proteome</keyword>
<evidence type="ECO:0000256" key="2">
    <source>
        <dbReference type="SAM" id="Phobius"/>
    </source>
</evidence>
<feature type="compositionally biased region" description="Basic and acidic residues" evidence="1">
    <location>
        <begin position="110"/>
        <end position="144"/>
    </location>
</feature>
<keyword evidence="2" id="KW-0812">Transmembrane</keyword>
<feature type="compositionally biased region" description="Basic and acidic residues" evidence="1">
    <location>
        <begin position="155"/>
        <end position="212"/>
    </location>
</feature>
<evidence type="ECO:0000313" key="3">
    <source>
        <dbReference type="EMBL" id="KAA8502465.1"/>
    </source>
</evidence>
<gene>
    <name evidence="3" type="ORF">FNY66_02180</name>
</gene>
<organism evidence="3 4">
    <name type="scientific">Mediterraneibacter catenae</name>
    <dbReference type="NCBI Taxonomy" id="2594882"/>
    <lineage>
        <taxon>Bacteria</taxon>
        <taxon>Bacillati</taxon>
        <taxon>Bacillota</taxon>
        <taxon>Clostridia</taxon>
        <taxon>Lachnospirales</taxon>
        <taxon>Lachnospiraceae</taxon>
        <taxon>Mediterraneibacter</taxon>
    </lineage>
</organism>
<reference evidence="3" key="1">
    <citation type="submission" date="2019-07" db="EMBL/GenBank/DDBJ databases">
        <authorList>
            <person name="Wongkuna S."/>
            <person name="Scaria J."/>
        </authorList>
    </citation>
    <scope>NUCLEOTIDE SEQUENCE [LARGE SCALE GENOMIC DNA]</scope>
    <source>
        <strain evidence="3">SW178</strain>
    </source>
</reference>
<name>A0A5M9I4H0_9FIRM</name>
<feature type="transmembrane region" description="Helical" evidence="2">
    <location>
        <begin position="7"/>
        <end position="29"/>
    </location>
</feature>